<accession>A0A7G7MFG7</accession>
<proteinExistence type="predicted"/>
<organism evidence="2 3">
    <name type="scientific">Pseudonocardia petroleophila</name>
    <dbReference type="NCBI Taxonomy" id="37331"/>
    <lineage>
        <taxon>Bacteria</taxon>
        <taxon>Bacillati</taxon>
        <taxon>Actinomycetota</taxon>
        <taxon>Actinomycetes</taxon>
        <taxon>Pseudonocardiales</taxon>
        <taxon>Pseudonocardiaceae</taxon>
        <taxon>Pseudonocardia</taxon>
    </lineage>
</organism>
<dbReference type="InterPro" id="IPR011008">
    <property type="entry name" value="Dimeric_a/b-barrel"/>
</dbReference>
<dbReference type="InterPro" id="IPR021708">
    <property type="entry name" value="DUF3291"/>
</dbReference>
<dbReference type="Proteomes" id="UP000515728">
    <property type="component" value="Chromosome"/>
</dbReference>
<evidence type="ECO:0000313" key="2">
    <source>
        <dbReference type="EMBL" id="QNG51528.1"/>
    </source>
</evidence>
<reference evidence="2 3" key="1">
    <citation type="submission" date="2020-08" db="EMBL/GenBank/DDBJ databases">
        <authorList>
            <person name="Mo P."/>
        </authorList>
    </citation>
    <scope>NUCLEOTIDE SEQUENCE [LARGE SCALE GENOMIC DNA]</scope>
    <source>
        <strain evidence="2 3">CGMCC 4.1532</strain>
    </source>
</reference>
<name>A0A7G7MFG7_9PSEU</name>
<dbReference type="AlphaFoldDB" id="A0A7G7MFG7"/>
<dbReference type="RefSeq" id="WP_185718282.1">
    <property type="nucleotide sequence ID" value="NZ_BAAAWI010000001.1"/>
</dbReference>
<dbReference type="EMBL" id="CP060131">
    <property type="protein sequence ID" value="QNG51528.1"/>
    <property type="molecule type" value="Genomic_DNA"/>
</dbReference>
<feature type="domain" description="DUF3291" evidence="1">
    <location>
        <begin position="4"/>
        <end position="138"/>
    </location>
</feature>
<evidence type="ECO:0000313" key="3">
    <source>
        <dbReference type="Proteomes" id="UP000515728"/>
    </source>
</evidence>
<gene>
    <name evidence="2" type="ORF">H6H00_25995</name>
</gene>
<dbReference type="KEGG" id="ppel:H6H00_25995"/>
<keyword evidence="3" id="KW-1185">Reference proteome</keyword>
<dbReference type="Pfam" id="PF11695">
    <property type="entry name" value="DUF3291"/>
    <property type="match status" value="1"/>
</dbReference>
<protein>
    <submittedName>
        <fullName evidence="2">DUF3291 domain-containing protein</fullName>
    </submittedName>
</protein>
<dbReference type="SUPFAM" id="SSF54909">
    <property type="entry name" value="Dimeric alpha+beta barrel"/>
    <property type="match status" value="1"/>
</dbReference>
<evidence type="ECO:0000259" key="1">
    <source>
        <dbReference type="Pfam" id="PF11695"/>
    </source>
</evidence>
<sequence>MSELAQVNLARLRALLDDPSMRGFVDALDGIHRLAEAGLGFVWRLGTGADHGLVVVTVDGGPAFLNLSLWEDYAARHGFVYRSGHGGFVRNRSRWFTTTRQPSTALWWVPAGTRPTAGDAARRLQHLRTHRPSPRALTAAGVPN</sequence>